<organism evidence="1">
    <name type="scientific">uncultured Caudovirales phage</name>
    <dbReference type="NCBI Taxonomy" id="2100421"/>
    <lineage>
        <taxon>Viruses</taxon>
        <taxon>Duplodnaviria</taxon>
        <taxon>Heunggongvirae</taxon>
        <taxon>Uroviricota</taxon>
        <taxon>Caudoviricetes</taxon>
        <taxon>Peduoviridae</taxon>
        <taxon>Maltschvirus</taxon>
        <taxon>Maltschvirus maltsch</taxon>
    </lineage>
</organism>
<dbReference type="EMBL" id="LR796967">
    <property type="protein sequence ID" value="CAB4178491.1"/>
    <property type="molecule type" value="Genomic_DNA"/>
</dbReference>
<reference evidence="1" key="1">
    <citation type="submission" date="2020-05" db="EMBL/GenBank/DDBJ databases">
        <authorList>
            <person name="Chiriac C."/>
            <person name="Salcher M."/>
            <person name="Ghai R."/>
            <person name="Kavagutti S V."/>
        </authorList>
    </citation>
    <scope>NUCLEOTIDE SEQUENCE</scope>
</reference>
<protein>
    <submittedName>
        <fullName evidence="1">Uncharacterized protein</fullName>
    </submittedName>
</protein>
<dbReference type="EMBL" id="LR797485">
    <property type="protein sequence ID" value="CAB4219690.1"/>
    <property type="molecule type" value="Genomic_DNA"/>
</dbReference>
<sequence>MIVIKSAAEIAETVEKIEVELYNIDWLATSDYPRAFTVEATGSLPNGWVKLESDSGKIFGDSDRVLEALKSESGNGEFGECFAHLDFTDKPPGSSRDWPTDLIEFEQVEEGTANDNPIILLTVGTNDGIRFVSGPHGVSECALGNWIDSGEPFAESRESALPSV</sequence>
<proteinExistence type="predicted"/>
<evidence type="ECO:0000313" key="1">
    <source>
        <dbReference type="EMBL" id="CAB4178491.1"/>
    </source>
</evidence>
<accession>A0A6J5QAC9</accession>
<gene>
    <name evidence="1" type="ORF">UFOVP1021_44</name>
    <name evidence="2" type="ORF">UFOVP1622_8</name>
</gene>
<evidence type="ECO:0000313" key="2">
    <source>
        <dbReference type="EMBL" id="CAB4219690.1"/>
    </source>
</evidence>
<name>A0A6J5QAC9_9CAUD</name>